<dbReference type="Pfam" id="PF01363">
    <property type="entry name" value="FYVE"/>
    <property type="match status" value="2"/>
</dbReference>
<sequence>MSGRKLGGGRILGSGKGLAPPPAAPRASSPLAPSDSTVSISSSSLSPPVSGSLTDLGQDIGSSISVGAQPKAGLSSDGGLVCPICTEEMVTLLQLNRHIDDTHQELPAEEQDEVKTWFDKQVQKAKRFQPLSLINQKLRGLEVFESNESGQPQLQVPSHAPAKSQEIHLDPEELITRTHWQRPTGHDRCTDPTCAKNLGPMNGSINCRNCGRLFCEEHTMYQMKLSRSANHEPVRGVWARVCETCYKSRDGYNDHTGVSKDHTSAFTEIRRKRVERQKLDVSRLEKRLTKLTRLLIDQPEKSTGSLLSPVSQLTGHNNQRKAIEQSVVPWEDDESVLKCPFCQQEFGTWTFRRHHCRICGRVVCADLQTGCSSEVSLDVTPPSHLPTEKPPPTTGLVKVDIRMCQDCNHTLFSGRDFQASLQLKPTDQRAYETLRQFERGIRQLLPSFHRVLLALQPDKLENGELDLTKPPPTRAQIQEAGKIRKRLIDSFGKYGIAAKRIRDLPTQSPTQQRLQTAIYTYASSFLHTNMLPLKSLPQLLRNQSSRSTPRSATHLSVHSSSSGLRYTELAESDTASQAASEVSTVVSQLETEEKGLREGLAVLEEQRFMVEEMLRAATRARRFEEISVLNRNMDELEAEIKALKGKITTVEARWEGVYRDGVTS</sequence>
<dbReference type="InterPro" id="IPR013083">
    <property type="entry name" value="Znf_RING/FYVE/PHD"/>
</dbReference>
<keyword evidence="9" id="KW-1185">Reference proteome</keyword>
<accession>A0A167XBK1</accession>
<feature type="domain" description="FYVE-type" evidence="7">
    <location>
        <begin position="194"/>
        <end position="250"/>
    </location>
</feature>
<feature type="region of interest" description="Disordered" evidence="6">
    <location>
        <begin position="1"/>
        <end position="56"/>
    </location>
</feature>
<dbReference type="InterPro" id="IPR000306">
    <property type="entry name" value="Znf_FYVE"/>
</dbReference>
<proteinExistence type="predicted"/>
<evidence type="ECO:0000313" key="8">
    <source>
        <dbReference type="EMBL" id="OAA64767.1"/>
    </source>
</evidence>
<comment type="caution">
    <text evidence="8">The sequence shown here is derived from an EMBL/GenBank/DDBJ whole genome shotgun (WGS) entry which is preliminary data.</text>
</comment>
<dbReference type="Gene3D" id="3.30.40.10">
    <property type="entry name" value="Zinc/RING finger domain, C3HC4 (zinc finger)"/>
    <property type="match status" value="2"/>
</dbReference>
<dbReference type="PANTHER" id="PTHR13510:SF44">
    <property type="entry name" value="RABENOSYN-5"/>
    <property type="match status" value="1"/>
</dbReference>
<evidence type="ECO:0000256" key="3">
    <source>
        <dbReference type="ARBA" id="ARBA00022833"/>
    </source>
</evidence>
<dbReference type="AlphaFoldDB" id="A0A167XBK1"/>
<dbReference type="EMBL" id="AZHB01000009">
    <property type="protein sequence ID" value="OAA64767.1"/>
    <property type="molecule type" value="Genomic_DNA"/>
</dbReference>
<feature type="domain" description="FYVE-type" evidence="7">
    <location>
        <begin position="333"/>
        <end position="412"/>
    </location>
</feature>
<dbReference type="PROSITE" id="PS50178">
    <property type="entry name" value="ZF_FYVE"/>
    <property type="match status" value="2"/>
</dbReference>
<keyword evidence="5" id="KW-0175">Coiled coil</keyword>
<dbReference type="GO" id="GO:0008270">
    <property type="term" value="F:zinc ion binding"/>
    <property type="evidence" value="ECO:0007669"/>
    <property type="project" value="UniProtKB-KW"/>
</dbReference>
<dbReference type="Proteomes" id="UP000076744">
    <property type="component" value="Unassembled WGS sequence"/>
</dbReference>
<dbReference type="InterPro" id="IPR011011">
    <property type="entry name" value="Znf_FYVE_PHD"/>
</dbReference>
<name>A0A167XBK1_CORFA</name>
<dbReference type="SMART" id="SM00064">
    <property type="entry name" value="FYVE"/>
    <property type="match status" value="2"/>
</dbReference>
<evidence type="ECO:0000313" key="9">
    <source>
        <dbReference type="Proteomes" id="UP000076744"/>
    </source>
</evidence>
<evidence type="ECO:0000256" key="1">
    <source>
        <dbReference type="ARBA" id="ARBA00022723"/>
    </source>
</evidence>
<dbReference type="Pfam" id="PF11464">
    <property type="entry name" value="Rbsn"/>
    <property type="match status" value="1"/>
</dbReference>
<dbReference type="OrthoDB" id="166134at2759"/>
<dbReference type="InterPro" id="IPR036531">
    <property type="entry name" value="Rbsn_Rab-bd_sf"/>
</dbReference>
<dbReference type="InterPro" id="IPR021565">
    <property type="entry name" value="Rbsn_Rab-bd"/>
</dbReference>
<feature type="compositionally biased region" description="Low complexity" evidence="6">
    <location>
        <begin position="25"/>
        <end position="54"/>
    </location>
</feature>
<organism evidence="8 9">
    <name type="scientific">Cordyceps fumosorosea (strain ARSEF 2679)</name>
    <name type="common">Isaria fumosorosea</name>
    <dbReference type="NCBI Taxonomy" id="1081104"/>
    <lineage>
        <taxon>Eukaryota</taxon>
        <taxon>Fungi</taxon>
        <taxon>Dikarya</taxon>
        <taxon>Ascomycota</taxon>
        <taxon>Pezizomycotina</taxon>
        <taxon>Sordariomycetes</taxon>
        <taxon>Hypocreomycetidae</taxon>
        <taxon>Hypocreales</taxon>
        <taxon>Cordycipitaceae</taxon>
        <taxon>Cordyceps</taxon>
    </lineage>
</organism>
<keyword evidence="2 4" id="KW-0863">Zinc-finger</keyword>
<evidence type="ECO:0000256" key="2">
    <source>
        <dbReference type="ARBA" id="ARBA00022771"/>
    </source>
</evidence>
<reference evidence="8 9" key="1">
    <citation type="journal article" date="2016" name="Genome Biol. Evol.">
        <title>Divergent and convergent evolution of fungal pathogenicity.</title>
        <authorList>
            <person name="Shang Y."/>
            <person name="Xiao G."/>
            <person name="Zheng P."/>
            <person name="Cen K."/>
            <person name="Zhan S."/>
            <person name="Wang C."/>
        </authorList>
    </citation>
    <scope>NUCLEOTIDE SEQUENCE [LARGE SCALE GENOMIC DNA]</scope>
    <source>
        <strain evidence="8 9">ARSEF 2679</strain>
    </source>
</reference>
<evidence type="ECO:0000259" key="7">
    <source>
        <dbReference type="PROSITE" id="PS50178"/>
    </source>
</evidence>
<dbReference type="CDD" id="cd15737">
    <property type="entry name" value="FYVE2_Vac1p_like"/>
    <property type="match status" value="1"/>
</dbReference>
<dbReference type="InterPro" id="IPR052727">
    <property type="entry name" value="Rab4/Rab5_effector"/>
</dbReference>
<keyword evidence="1" id="KW-0479">Metal-binding</keyword>
<evidence type="ECO:0000256" key="5">
    <source>
        <dbReference type="SAM" id="Coils"/>
    </source>
</evidence>
<dbReference type="SUPFAM" id="SSF140125">
    <property type="entry name" value="Rabenosyn-5 Rab-binding domain-like"/>
    <property type="match status" value="1"/>
</dbReference>
<keyword evidence="3" id="KW-0862">Zinc</keyword>
<dbReference type="RefSeq" id="XP_018704739.1">
    <property type="nucleotide sequence ID" value="XM_018847783.1"/>
</dbReference>
<evidence type="ECO:0000256" key="4">
    <source>
        <dbReference type="PROSITE-ProRule" id="PRU00091"/>
    </source>
</evidence>
<dbReference type="GeneID" id="30020469"/>
<protein>
    <submittedName>
        <fullName evidence="8">Zinc finger, FYVE-type</fullName>
    </submittedName>
</protein>
<gene>
    <name evidence="8" type="ORF">ISF_04177</name>
</gene>
<dbReference type="PANTHER" id="PTHR13510">
    <property type="entry name" value="FYVE-FINGER-CONTAINING RAB5 EFFECTOR PROTEIN RABENOSYN-5-RELATED"/>
    <property type="match status" value="1"/>
</dbReference>
<dbReference type="SUPFAM" id="SSF57903">
    <property type="entry name" value="FYVE/PHD zinc finger"/>
    <property type="match status" value="2"/>
</dbReference>
<dbReference type="STRING" id="1081104.A0A167XBK1"/>
<dbReference type="InterPro" id="IPR017455">
    <property type="entry name" value="Znf_FYVE-rel"/>
</dbReference>
<dbReference type="CDD" id="cd15761">
    <property type="entry name" value="FYVE1_Vac1p_like"/>
    <property type="match status" value="1"/>
</dbReference>
<feature type="compositionally biased region" description="Gly residues" evidence="6">
    <location>
        <begin position="1"/>
        <end position="16"/>
    </location>
</feature>
<feature type="coiled-coil region" evidence="5">
    <location>
        <begin position="586"/>
        <end position="653"/>
    </location>
</feature>
<dbReference type="Gene3D" id="4.10.860.20">
    <property type="entry name" value="Rabenosyn, Rab binding domain"/>
    <property type="match status" value="1"/>
</dbReference>
<evidence type="ECO:0000256" key="6">
    <source>
        <dbReference type="SAM" id="MobiDB-lite"/>
    </source>
</evidence>